<gene>
    <name evidence="3" type="ORF">M5X19_32725</name>
</gene>
<dbReference type="RefSeq" id="WP_268618256.1">
    <property type="nucleotide sequence ID" value="NZ_JAMDMX010000151.1"/>
</dbReference>
<reference evidence="3 4" key="1">
    <citation type="submission" date="2022-05" db="EMBL/GenBank/DDBJ databases">
        <title>Genome Sequencing of Bee-Associated Microbes.</title>
        <authorList>
            <person name="Dunlap C."/>
        </authorList>
    </citation>
    <scope>NUCLEOTIDE SEQUENCE [LARGE SCALE GENOMIC DNA]</scope>
    <source>
        <strain evidence="3 4">NRRL B-14421</strain>
    </source>
</reference>
<dbReference type="EMBL" id="JAMDMX010000151">
    <property type="protein sequence ID" value="MCY9697586.1"/>
    <property type="molecule type" value="Genomic_DNA"/>
</dbReference>
<dbReference type="Pfam" id="PF15978">
    <property type="entry name" value="TnsD"/>
    <property type="match status" value="1"/>
</dbReference>
<keyword evidence="4" id="KW-1185">Reference proteome</keyword>
<sequence>MKLYPDETTFSICSRLHLYSGETSYSNFMRRILQIRHMNHIMLTTRIDRIASYIGVSDEILLQKHSLYPYFIKFLPVERRNHLKEALLHGVHFNVLLLVGLHSTYWKPRLSLCPECVESDILEFGEPYFHRTHQLPGSLVCHKHNVFLVYECDTCKEEIRPEKANDSKITPTYCSCGHLYLATKNSCFNLLSIAKENYYLLNTDHAFSVADIKTKLLEHAKLKGYCPPHVQSFHFDKLIEDILGEMEPETIRLLNSTTNMGRGNWIKAVFWTDRSAKFPLHYILVMLYFSKTIKEFFAVEALINPFGSGPWPCLNVTCPHNNEFVIKDFIYDRPKNRGKPLGVFKCSVCDFTYTLEGPLMDSSTLPIKPRSIRKTGFLWDSKFEKLLDQDIINFKAIAKELNVGPAIIKLRITENWGGLDIFKSKKVNYKQLHREGLLSFLQENPGAKRGTIKVLMPGLSRWLTMNDRVWFDEILSKTRIPTLDERRSKLMKIISGNPSMRRMEIRELNASNYEWLLTNDFEWANEVLPGFPRITQSRGFVEQGRSGLFHSVLERRREKFLRVKDENPQLNLTQLAKVDNNYFWLKKHDPDWLRENISMKMK</sequence>
<feature type="domain" description="TniQ" evidence="1">
    <location>
        <begin position="2"/>
        <end position="148"/>
    </location>
</feature>
<accession>A0ABT4GMZ8</accession>
<dbReference type="Proteomes" id="UP001527099">
    <property type="component" value="Unassembled WGS sequence"/>
</dbReference>
<evidence type="ECO:0000259" key="1">
    <source>
        <dbReference type="Pfam" id="PF06527"/>
    </source>
</evidence>
<comment type="caution">
    <text evidence="3">The sequence shown here is derived from an EMBL/GenBank/DDBJ whole genome shotgun (WGS) entry which is preliminary data.</text>
</comment>
<name>A0ABT4GMZ8_9BACL</name>
<organism evidence="3 4">
    <name type="scientific">Paenibacillus alginolyticus</name>
    <dbReference type="NCBI Taxonomy" id="59839"/>
    <lineage>
        <taxon>Bacteria</taxon>
        <taxon>Bacillati</taxon>
        <taxon>Bacillota</taxon>
        <taxon>Bacilli</taxon>
        <taxon>Bacillales</taxon>
        <taxon>Paenibacillaceae</taxon>
        <taxon>Paenibacillus</taxon>
    </lineage>
</organism>
<feature type="domain" description="Transposon Tn7 transposition protein TnsD C-terminal" evidence="2">
    <location>
        <begin position="193"/>
        <end position="475"/>
    </location>
</feature>
<proteinExistence type="predicted"/>
<protein>
    <submittedName>
        <fullName evidence="3">TnsD family transposase</fullName>
    </submittedName>
</protein>
<dbReference type="InterPro" id="IPR032750">
    <property type="entry name" value="TnsD_C"/>
</dbReference>
<evidence type="ECO:0000313" key="3">
    <source>
        <dbReference type="EMBL" id="MCY9697586.1"/>
    </source>
</evidence>
<dbReference type="Pfam" id="PF06527">
    <property type="entry name" value="TniQ"/>
    <property type="match status" value="1"/>
</dbReference>
<evidence type="ECO:0000259" key="2">
    <source>
        <dbReference type="Pfam" id="PF15978"/>
    </source>
</evidence>
<dbReference type="InterPro" id="IPR009492">
    <property type="entry name" value="TniQ"/>
</dbReference>
<evidence type="ECO:0000313" key="4">
    <source>
        <dbReference type="Proteomes" id="UP001527099"/>
    </source>
</evidence>